<dbReference type="Pfam" id="PF01547">
    <property type="entry name" value="SBP_bac_1"/>
    <property type="match status" value="1"/>
</dbReference>
<accession>A0A4Q9DJF9</accession>
<sequence>MKKWMTAVTAAVSAVTMLVGCSPEPAKEPAKEPASAAKPDNGGAKPSLKILANYAANLDPNKDVMVADLEKATGYKAEFFMLPQQKPEEKLNIEIASGADYDIIKLTPTQFYTLAAQGALLPLDELINRYGANMKKALLPESWDLAKLGGKTYGIPQKNERPQVGALLQIRQDLLDGLGLKTPETADELYNALKQLKAKYPDKIPFTGSSSDSYVNPTIGSAFQLYNEWTDINGKLVPRIQMPQIKDYFAYMTKLYKEGLIDPDWAINKTTSAEEKYVSGKALMMNVGYTPATRIVPAVMKNNAGAKLAYIQPLKDASGAAGIQADYKLNYVSAVPKSAKHPEDAVKYLDTKLEENNFEFLAIGPKGETFNLENGKYIPIMPAFTDRRNNGYWYLNGIDEHRYPDMWLARLRRDPNLFAAFEEMNKNTAVFKTDPTSLMPPIDEVSKNIQALKKLEQDYFIKLLMGEEKLDGYAAFISQWNSEGGAEMIKAVNNWYQSSKK</sequence>
<evidence type="ECO:0000256" key="1">
    <source>
        <dbReference type="SAM" id="MobiDB-lite"/>
    </source>
</evidence>
<feature type="region of interest" description="Disordered" evidence="1">
    <location>
        <begin position="22"/>
        <end position="42"/>
    </location>
</feature>
<dbReference type="Gene3D" id="3.40.190.10">
    <property type="entry name" value="Periplasmic binding protein-like II"/>
    <property type="match status" value="2"/>
</dbReference>
<comment type="caution">
    <text evidence="2">The sequence shown here is derived from an EMBL/GenBank/DDBJ whole genome shotgun (WGS) entry which is preliminary data.</text>
</comment>
<organism evidence="2 3">
    <name type="scientific">Paenibacillus thalictri</name>
    <dbReference type="NCBI Taxonomy" id="2527873"/>
    <lineage>
        <taxon>Bacteria</taxon>
        <taxon>Bacillati</taxon>
        <taxon>Bacillota</taxon>
        <taxon>Bacilli</taxon>
        <taxon>Bacillales</taxon>
        <taxon>Paenibacillaceae</taxon>
        <taxon>Paenibacillus</taxon>
    </lineage>
</organism>
<keyword evidence="3" id="KW-1185">Reference proteome</keyword>
<reference evidence="2 3" key="1">
    <citation type="submission" date="2019-02" db="EMBL/GenBank/DDBJ databases">
        <title>Paenibacillus sp. nov., isolated from surface-sterilized tissue of Thalictrum simplex L.</title>
        <authorList>
            <person name="Tuo L."/>
        </authorList>
    </citation>
    <scope>NUCLEOTIDE SEQUENCE [LARGE SCALE GENOMIC DNA]</scope>
    <source>
        <strain evidence="2 3">N2SHLJ1</strain>
    </source>
</reference>
<evidence type="ECO:0000313" key="2">
    <source>
        <dbReference type="EMBL" id="TBL70727.1"/>
    </source>
</evidence>
<dbReference type="AlphaFoldDB" id="A0A4Q9DJF9"/>
<dbReference type="SUPFAM" id="SSF53850">
    <property type="entry name" value="Periplasmic binding protein-like II"/>
    <property type="match status" value="1"/>
</dbReference>
<dbReference type="InterPro" id="IPR006059">
    <property type="entry name" value="SBP"/>
</dbReference>
<dbReference type="Proteomes" id="UP000293142">
    <property type="component" value="Unassembled WGS sequence"/>
</dbReference>
<protein>
    <submittedName>
        <fullName evidence="2">Extracellular solute-binding protein</fullName>
    </submittedName>
</protein>
<dbReference type="PANTHER" id="PTHR43649:SF12">
    <property type="entry name" value="DIACETYLCHITOBIOSE BINDING PROTEIN DASA"/>
    <property type="match status" value="1"/>
</dbReference>
<evidence type="ECO:0000313" key="3">
    <source>
        <dbReference type="Proteomes" id="UP000293142"/>
    </source>
</evidence>
<gene>
    <name evidence="2" type="ORF">EYB31_32405</name>
</gene>
<proteinExistence type="predicted"/>
<dbReference type="PROSITE" id="PS51257">
    <property type="entry name" value="PROKAR_LIPOPROTEIN"/>
    <property type="match status" value="1"/>
</dbReference>
<name>A0A4Q9DJF9_9BACL</name>
<dbReference type="EMBL" id="SIRE01000030">
    <property type="protein sequence ID" value="TBL70727.1"/>
    <property type="molecule type" value="Genomic_DNA"/>
</dbReference>
<dbReference type="InterPro" id="IPR050490">
    <property type="entry name" value="Bact_solute-bd_prot1"/>
</dbReference>
<dbReference type="RefSeq" id="WP_131017665.1">
    <property type="nucleotide sequence ID" value="NZ_SIRE01000030.1"/>
</dbReference>
<dbReference type="PANTHER" id="PTHR43649">
    <property type="entry name" value="ARABINOSE-BINDING PROTEIN-RELATED"/>
    <property type="match status" value="1"/>
</dbReference>
<dbReference type="OrthoDB" id="2498644at2"/>